<feature type="domain" description="Tautomerase cis-CaaD-like" evidence="2">
    <location>
        <begin position="1"/>
        <end position="135"/>
    </location>
</feature>
<keyword evidence="4" id="KW-1185">Reference proteome</keyword>
<proteinExistence type="predicted"/>
<dbReference type="EMBL" id="MPIN01000004">
    <property type="protein sequence ID" value="OJH39189.1"/>
    <property type="molecule type" value="Genomic_DNA"/>
</dbReference>
<gene>
    <name evidence="3" type="ORF">BON30_16780</name>
</gene>
<comment type="caution">
    <text evidence="3">The sequence shown here is derived from an EMBL/GenBank/DDBJ whole genome shotgun (WGS) entry which is preliminary data.</text>
</comment>
<dbReference type="STRING" id="83449.BON30_16780"/>
<dbReference type="SUPFAM" id="SSF55331">
    <property type="entry name" value="Tautomerase/MIF"/>
    <property type="match status" value="1"/>
</dbReference>
<reference evidence="3 4" key="2">
    <citation type="submission" date="2016-12" db="EMBL/GenBank/DDBJ databases">
        <title>Draft Genome Sequence of Cystobacter ferrugineus Strain Cbfe23.</title>
        <authorList>
            <person name="Akbar S."/>
            <person name="Dowd S.E."/>
            <person name="Stevens D.C."/>
        </authorList>
    </citation>
    <scope>NUCLEOTIDE SEQUENCE [LARGE SCALE GENOMIC DNA]</scope>
    <source>
        <strain evidence="3 4">Cbfe23</strain>
    </source>
</reference>
<dbReference type="OrthoDB" id="7595039at2"/>
<dbReference type="Proteomes" id="UP000182229">
    <property type="component" value="Unassembled WGS sequence"/>
</dbReference>
<dbReference type="RefSeq" id="WP_071899359.1">
    <property type="nucleotide sequence ID" value="NZ_MPIN01000004.1"/>
</dbReference>
<evidence type="ECO:0000313" key="4">
    <source>
        <dbReference type="Proteomes" id="UP000182229"/>
    </source>
</evidence>
<reference evidence="4" key="1">
    <citation type="submission" date="2016-11" db="EMBL/GenBank/DDBJ databases">
        <authorList>
            <person name="Shukria A."/>
            <person name="Stevens D.C."/>
        </authorList>
    </citation>
    <scope>NUCLEOTIDE SEQUENCE [LARGE SCALE GENOMIC DNA]</scope>
    <source>
        <strain evidence="4">Cbfe23</strain>
    </source>
</reference>
<protein>
    <submittedName>
        <fullName evidence="3">4-oxalocrotonate tautomerase</fullName>
    </submittedName>
</protein>
<dbReference type="InterPro" id="IPR014347">
    <property type="entry name" value="Tautomerase/MIF_sf"/>
</dbReference>
<dbReference type="AlphaFoldDB" id="A0A1L9BAC4"/>
<accession>A0A1L9BAC4</accession>
<dbReference type="InterPro" id="IPR028116">
    <property type="entry name" value="Cis-CaaD-like"/>
</dbReference>
<name>A0A1L9BAC4_9BACT</name>
<organism evidence="3 4">
    <name type="scientific">Cystobacter ferrugineus</name>
    <dbReference type="NCBI Taxonomy" id="83449"/>
    <lineage>
        <taxon>Bacteria</taxon>
        <taxon>Pseudomonadati</taxon>
        <taxon>Myxococcota</taxon>
        <taxon>Myxococcia</taxon>
        <taxon>Myxococcales</taxon>
        <taxon>Cystobacterineae</taxon>
        <taxon>Archangiaceae</taxon>
        <taxon>Cystobacter</taxon>
    </lineage>
</organism>
<feature type="region of interest" description="Disordered" evidence="1">
    <location>
        <begin position="119"/>
        <end position="142"/>
    </location>
</feature>
<evidence type="ECO:0000259" key="2">
    <source>
        <dbReference type="Pfam" id="PF14832"/>
    </source>
</evidence>
<feature type="compositionally biased region" description="Basic and acidic residues" evidence="1">
    <location>
        <begin position="123"/>
        <end position="132"/>
    </location>
</feature>
<evidence type="ECO:0000313" key="3">
    <source>
        <dbReference type="EMBL" id="OJH39189.1"/>
    </source>
</evidence>
<dbReference type="Pfam" id="PF14832">
    <property type="entry name" value="Tautomerase_3"/>
    <property type="match status" value="1"/>
</dbReference>
<dbReference type="Gene3D" id="3.30.429.10">
    <property type="entry name" value="Macrophage Migration Inhibitory Factor"/>
    <property type="match status" value="1"/>
</dbReference>
<evidence type="ECO:0000256" key="1">
    <source>
        <dbReference type="SAM" id="MobiDB-lite"/>
    </source>
</evidence>
<sequence length="142" mass="16429">MPLWKIYHPVGAFTGEDKHTLSKRITEIYSSVLPKFYVGVIFQEIAADSFYIGGEPTKNFVRIHADHIARTLNSDEARARFLAKVDAAVDPFIKDRGFDWEFHVDETPFELWTIQGFRPPRPGTEDEKRWIAENKPSPRTHV</sequence>